<dbReference type="InterPro" id="IPR029058">
    <property type="entry name" value="AB_hydrolase_fold"/>
</dbReference>
<dbReference type="Proteomes" id="UP000502248">
    <property type="component" value="Chromosome"/>
</dbReference>
<dbReference type="SUPFAM" id="SSF53474">
    <property type="entry name" value="alpha/beta-Hydrolases"/>
    <property type="match status" value="1"/>
</dbReference>
<dbReference type="Pfam" id="PF00756">
    <property type="entry name" value="Esterase"/>
    <property type="match status" value="1"/>
</dbReference>
<dbReference type="GO" id="GO:0016787">
    <property type="term" value="F:hydrolase activity"/>
    <property type="evidence" value="ECO:0007669"/>
    <property type="project" value="UniProtKB-KW"/>
</dbReference>
<dbReference type="InterPro" id="IPR050583">
    <property type="entry name" value="Mycobacterial_A85_antigen"/>
</dbReference>
<dbReference type="KEGG" id="cheb:HH215_23835"/>
<sequence>MYQTMKRESVAGYEMTILVPPSYEQTDKRYPVVYVHDHGDVIMQSLNYIEHLFRSNQLDELIFVAIEPHDRRHDYTPWRAKGIMPDSPDFEGKGLRYLTDIVERIKPYVDQTFATLPEAEHTGIAGCSFGGLISIYAMYHYGHVFGKYALLSTSFWYEGFIDYMGKQRIGSNPQIYLYVGALEGFYKTNIQQGMVEKTRKAHALLSETGAKQERIRFEMDAKGTHDDLFFAPRMIEALLWLFAGQRA</sequence>
<keyword evidence="2" id="KW-1185">Reference proteome</keyword>
<reference evidence="1 2" key="1">
    <citation type="submission" date="2020-04" db="EMBL/GenBank/DDBJ databases">
        <title>Genome sequencing of novel species.</title>
        <authorList>
            <person name="Heo J."/>
            <person name="Kim S.-J."/>
            <person name="Kim J.-S."/>
            <person name="Hong S.-B."/>
            <person name="Kwon S.-W."/>
        </authorList>
    </citation>
    <scope>NUCLEOTIDE SEQUENCE [LARGE SCALE GENOMIC DNA]</scope>
    <source>
        <strain evidence="1 2">MFER-1</strain>
    </source>
</reference>
<name>A0A7Z2VMC0_9BACL</name>
<dbReference type="PANTHER" id="PTHR48098">
    <property type="entry name" value="ENTEROCHELIN ESTERASE-RELATED"/>
    <property type="match status" value="1"/>
</dbReference>
<dbReference type="AlphaFoldDB" id="A0A7Z2VMC0"/>
<evidence type="ECO:0000313" key="2">
    <source>
        <dbReference type="Proteomes" id="UP000502248"/>
    </source>
</evidence>
<proteinExistence type="predicted"/>
<keyword evidence="1" id="KW-0378">Hydrolase</keyword>
<dbReference type="RefSeq" id="WP_169282160.1">
    <property type="nucleotide sequence ID" value="NZ_CP051680.1"/>
</dbReference>
<gene>
    <name evidence="1" type="ORF">HH215_23835</name>
</gene>
<dbReference type="EMBL" id="CP051680">
    <property type="protein sequence ID" value="QJD85908.1"/>
    <property type="molecule type" value="Genomic_DNA"/>
</dbReference>
<evidence type="ECO:0000313" key="1">
    <source>
        <dbReference type="EMBL" id="QJD85908.1"/>
    </source>
</evidence>
<dbReference type="InterPro" id="IPR000801">
    <property type="entry name" value="Esterase-like"/>
</dbReference>
<dbReference type="Gene3D" id="3.40.50.1820">
    <property type="entry name" value="alpha/beta hydrolase"/>
    <property type="match status" value="1"/>
</dbReference>
<organism evidence="1 2">
    <name type="scientific">Cohnella herbarum</name>
    <dbReference type="NCBI Taxonomy" id="2728023"/>
    <lineage>
        <taxon>Bacteria</taxon>
        <taxon>Bacillati</taxon>
        <taxon>Bacillota</taxon>
        <taxon>Bacilli</taxon>
        <taxon>Bacillales</taxon>
        <taxon>Paenibacillaceae</taxon>
        <taxon>Cohnella</taxon>
    </lineage>
</organism>
<protein>
    <submittedName>
        <fullName evidence="1">Alpha/beta hydrolase</fullName>
    </submittedName>
</protein>
<dbReference type="PANTHER" id="PTHR48098:SF6">
    <property type="entry name" value="FERRI-BACILLIBACTIN ESTERASE BESA"/>
    <property type="match status" value="1"/>
</dbReference>
<accession>A0A7Z2VMC0</accession>